<proteinExistence type="predicted"/>
<sequence length="272" mass="31333">HLLRWWCWCTSLETSVALTRICIWLVLQCAEQDFFSLLAVVCSSWSPVNIATSKRSVAYPSGNTALAYVAEANCMCARSVLIALLIAARGGTFFVEQPGGSYMEYYDKMQWLFDRLPVYKVRWWMGHYGHVSPKRHKAFTNNKWAAKFNLGKMKLKRFRASQDPQDKPTVRYVDKRGRSRFHGNASLKLSQVYPVRFGWKTVELMPKLKSRGQGRPVLPETLPSGPEIFNAMSWHTEKDWSDARLKPVLVYLKGNRSLNLPDSWKAVFPRHV</sequence>
<feature type="non-terminal residue" evidence="2">
    <location>
        <position position="1"/>
    </location>
</feature>
<keyword evidence="1" id="KW-0732">Signal</keyword>
<evidence type="ECO:0000313" key="2">
    <source>
        <dbReference type="EMBL" id="CAK9063095.1"/>
    </source>
</evidence>
<feature type="signal peptide" evidence="1">
    <location>
        <begin position="1"/>
        <end position="17"/>
    </location>
</feature>
<keyword evidence="3" id="KW-1185">Reference proteome</keyword>
<dbReference type="EMBL" id="CAXAMN010021753">
    <property type="protein sequence ID" value="CAK9063095.1"/>
    <property type="molecule type" value="Genomic_DNA"/>
</dbReference>
<gene>
    <name evidence="2" type="ORF">CCMP2556_LOCUS31023</name>
</gene>
<evidence type="ECO:0000313" key="3">
    <source>
        <dbReference type="Proteomes" id="UP001642484"/>
    </source>
</evidence>
<protein>
    <submittedName>
        <fullName evidence="2">Uncharacterized protein</fullName>
    </submittedName>
</protein>
<feature type="chain" id="PRO_5045596713" evidence="1">
    <location>
        <begin position="18"/>
        <end position="272"/>
    </location>
</feature>
<comment type="caution">
    <text evidence="2">The sequence shown here is derived from an EMBL/GenBank/DDBJ whole genome shotgun (WGS) entry which is preliminary data.</text>
</comment>
<reference evidence="2 3" key="1">
    <citation type="submission" date="2024-02" db="EMBL/GenBank/DDBJ databases">
        <authorList>
            <person name="Chen Y."/>
            <person name="Shah S."/>
            <person name="Dougan E. K."/>
            <person name="Thang M."/>
            <person name="Chan C."/>
        </authorList>
    </citation>
    <scope>NUCLEOTIDE SEQUENCE [LARGE SCALE GENOMIC DNA]</scope>
</reference>
<name>A0ABP0NKY9_9DINO</name>
<evidence type="ECO:0000256" key="1">
    <source>
        <dbReference type="SAM" id="SignalP"/>
    </source>
</evidence>
<organism evidence="2 3">
    <name type="scientific">Durusdinium trenchii</name>
    <dbReference type="NCBI Taxonomy" id="1381693"/>
    <lineage>
        <taxon>Eukaryota</taxon>
        <taxon>Sar</taxon>
        <taxon>Alveolata</taxon>
        <taxon>Dinophyceae</taxon>
        <taxon>Suessiales</taxon>
        <taxon>Symbiodiniaceae</taxon>
        <taxon>Durusdinium</taxon>
    </lineage>
</organism>
<dbReference type="Proteomes" id="UP001642484">
    <property type="component" value="Unassembled WGS sequence"/>
</dbReference>
<accession>A0ABP0NKY9</accession>